<dbReference type="EMBL" id="WNDP01000035">
    <property type="protein sequence ID" value="KAF1025697.1"/>
    <property type="molecule type" value="Genomic_DNA"/>
</dbReference>
<organism evidence="1 2">
    <name type="scientific">Acinetobacter bereziniae</name>
    <name type="common">Acinetobacter genomosp. 10</name>
    <dbReference type="NCBI Taxonomy" id="106648"/>
    <lineage>
        <taxon>Bacteria</taxon>
        <taxon>Pseudomonadati</taxon>
        <taxon>Pseudomonadota</taxon>
        <taxon>Gammaproteobacteria</taxon>
        <taxon>Moraxellales</taxon>
        <taxon>Moraxellaceae</taxon>
        <taxon>Acinetobacter</taxon>
    </lineage>
</organism>
<accession>A0A833URL6</accession>
<reference evidence="2" key="1">
    <citation type="journal article" date="2020" name="MBio">
        <title>Horizontal gene transfer to a defensive symbiont with a reduced genome amongst a multipartite beetle microbiome.</title>
        <authorList>
            <person name="Waterworth S.C."/>
            <person name="Florez L.V."/>
            <person name="Rees E.R."/>
            <person name="Hertweck C."/>
            <person name="Kaltenpoth M."/>
            <person name="Kwan J.C."/>
        </authorList>
    </citation>
    <scope>NUCLEOTIDE SEQUENCE [LARGE SCALE GENOMIC DNA]</scope>
</reference>
<comment type="caution">
    <text evidence="1">The sequence shown here is derived from an EMBL/GenBank/DDBJ whole genome shotgun (WGS) entry which is preliminary data.</text>
</comment>
<dbReference type="Proteomes" id="UP000490535">
    <property type="component" value="Unassembled WGS sequence"/>
</dbReference>
<sequence length="92" mass="10579">MTRQRLFALGQVVSTPNALAFAEKHQTDLLQLLNRHQTGDWGDLEDEDKESNEEALINDTRIFSSYSISEDKVWIITEADRSFTTLLMPSDY</sequence>
<gene>
    <name evidence="1" type="ORF">GAK29_01760</name>
</gene>
<proteinExistence type="predicted"/>
<protein>
    <recommendedName>
        <fullName evidence="3">Type I restriction endonuclease subunit M</fullName>
    </recommendedName>
</protein>
<evidence type="ECO:0008006" key="3">
    <source>
        <dbReference type="Google" id="ProtNLM"/>
    </source>
</evidence>
<evidence type="ECO:0000313" key="1">
    <source>
        <dbReference type="EMBL" id="KAF1025697.1"/>
    </source>
</evidence>
<dbReference type="AlphaFoldDB" id="A0A833URL6"/>
<evidence type="ECO:0000313" key="2">
    <source>
        <dbReference type="Proteomes" id="UP000490535"/>
    </source>
</evidence>
<name>A0A833URL6_ACIBZ</name>